<gene>
    <name evidence="7" type="ORF">SAMN04488109_1646</name>
</gene>
<dbReference type="Proteomes" id="UP000184212">
    <property type="component" value="Unassembled WGS sequence"/>
</dbReference>
<dbReference type="Pfam" id="PF00392">
    <property type="entry name" value="GntR"/>
    <property type="match status" value="1"/>
</dbReference>
<dbReference type="GO" id="GO:0030170">
    <property type="term" value="F:pyridoxal phosphate binding"/>
    <property type="evidence" value="ECO:0007669"/>
    <property type="project" value="InterPro"/>
</dbReference>
<reference evidence="7 8" key="1">
    <citation type="submission" date="2016-11" db="EMBL/GenBank/DDBJ databases">
        <authorList>
            <person name="Jaros S."/>
            <person name="Januszkiewicz K."/>
            <person name="Wedrychowicz H."/>
        </authorList>
    </citation>
    <scope>NUCLEOTIDE SEQUENCE [LARGE SCALE GENOMIC DNA]</scope>
    <source>
        <strain evidence="7 8">DSM 24574</strain>
    </source>
</reference>
<dbReference type="InterPro" id="IPR015424">
    <property type="entry name" value="PyrdxlP-dep_Trfase"/>
</dbReference>
<dbReference type="RefSeq" id="WP_073132652.1">
    <property type="nucleotide sequence ID" value="NZ_FQWQ01000001.1"/>
</dbReference>
<sequence length="491" mass="54976">MQLVKELLKIDRSSDTPLYLQITNAFIQNIHLGRLRKGLKLPGSREIADALHINRMTVVAAFQELDAQGWIETLPRKGTFVKVDPSTLSPKKLSDDRSEFTLPQKTGFKYDAGPDAKDVLSSDFPSAGKIILRDGGYPDVRLAPMEDLVRKIRSLSRIPSNKKYLMYGNAQGTLYLREHLAAFLCDTRGLRITPENILITKGAQMAIYIAASLLVKQKEEIIVGTPGYIGAQSTFKQIGARINYVSVDEDGLDIDAVEKICKQKSIRMVYVIPHHHHPTTATLTPEKRIRLLELAAKFKFAIMEDDYDYDFHYDGKPMMPMASLDLNGNVIYLGTLTKSLAPAIRLGFIVAPGEFIRAAAHFRKYIDSHGDSIIENAVAEMFKDGTIARHLKKSVKLYKERRDHFCSLLTSELGKHVSFTIPEGGMLVWVSFLKKNLQLVAAKALAKGLVMGNGTDYDTKRKKYNAVGMGFASLNFKEQEKAVQILKEILE</sequence>
<dbReference type="CDD" id="cd07377">
    <property type="entry name" value="WHTH_GntR"/>
    <property type="match status" value="1"/>
</dbReference>
<accession>A0A1M5MC85</accession>
<keyword evidence="5" id="KW-0804">Transcription</keyword>
<keyword evidence="2" id="KW-0663">Pyridoxal phosphate</keyword>
<dbReference type="EMBL" id="FQWQ01000001">
    <property type="protein sequence ID" value="SHG74333.1"/>
    <property type="molecule type" value="Genomic_DNA"/>
</dbReference>
<dbReference type="InterPro" id="IPR051446">
    <property type="entry name" value="HTH_trans_reg/aminotransferase"/>
</dbReference>
<dbReference type="STRING" id="947013.SAMN04488109_1646"/>
<dbReference type="GO" id="GO:0003677">
    <property type="term" value="F:DNA binding"/>
    <property type="evidence" value="ECO:0007669"/>
    <property type="project" value="UniProtKB-KW"/>
</dbReference>
<dbReference type="PANTHER" id="PTHR46577:SF1">
    <property type="entry name" value="HTH-TYPE TRANSCRIPTIONAL REGULATORY PROTEIN GABR"/>
    <property type="match status" value="1"/>
</dbReference>
<feature type="domain" description="HTH gntR-type" evidence="6">
    <location>
        <begin position="16"/>
        <end position="84"/>
    </location>
</feature>
<dbReference type="PANTHER" id="PTHR46577">
    <property type="entry name" value="HTH-TYPE TRANSCRIPTIONAL REGULATORY PROTEIN GABR"/>
    <property type="match status" value="1"/>
</dbReference>
<evidence type="ECO:0000256" key="4">
    <source>
        <dbReference type="ARBA" id="ARBA00023125"/>
    </source>
</evidence>
<dbReference type="SMART" id="SM00345">
    <property type="entry name" value="HTH_GNTR"/>
    <property type="match status" value="1"/>
</dbReference>
<keyword evidence="3" id="KW-0805">Transcription regulation</keyword>
<evidence type="ECO:0000256" key="5">
    <source>
        <dbReference type="ARBA" id="ARBA00023163"/>
    </source>
</evidence>
<keyword evidence="4" id="KW-0238">DNA-binding</keyword>
<evidence type="ECO:0000259" key="6">
    <source>
        <dbReference type="PROSITE" id="PS50949"/>
    </source>
</evidence>
<dbReference type="CDD" id="cd00609">
    <property type="entry name" value="AAT_like"/>
    <property type="match status" value="1"/>
</dbReference>
<dbReference type="InterPro" id="IPR004839">
    <property type="entry name" value="Aminotransferase_I/II_large"/>
</dbReference>
<evidence type="ECO:0000256" key="2">
    <source>
        <dbReference type="ARBA" id="ARBA00022898"/>
    </source>
</evidence>
<dbReference type="AlphaFoldDB" id="A0A1M5MC85"/>
<evidence type="ECO:0000256" key="3">
    <source>
        <dbReference type="ARBA" id="ARBA00023015"/>
    </source>
</evidence>
<dbReference type="InterPro" id="IPR036390">
    <property type="entry name" value="WH_DNA-bd_sf"/>
</dbReference>
<dbReference type="InterPro" id="IPR000524">
    <property type="entry name" value="Tscrpt_reg_HTH_GntR"/>
</dbReference>
<dbReference type="GO" id="GO:0008483">
    <property type="term" value="F:transaminase activity"/>
    <property type="evidence" value="ECO:0007669"/>
    <property type="project" value="UniProtKB-KW"/>
</dbReference>
<dbReference type="InterPro" id="IPR015421">
    <property type="entry name" value="PyrdxlP-dep_Trfase_major"/>
</dbReference>
<evidence type="ECO:0000313" key="8">
    <source>
        <dbReference type="Proteomes" id="UP000184212"/>
    </source>
</evidence>
<organism evidence="7 8">
    <name type="scientific">Chryseolinea serpens</name>
    <dbReference type="NCBI Taxonomy" id="947013"/>
    <lineage>
        <taxon>Bacteria</taxon>
        <taxon>Pseudomonadati</taxon>
        <taxon>Bacteroidota</taxon>
        <taxon>Cytophagia</taxon>
        <taxon>Cytophagales</taxon>
        <taxon>Fulvivirgaceae</taxon>
        <taxon>Chryseolinea</taxon>
    </lineage>
</organism>
<keyword evidence="7" id="KW-0808">Transferase</keyword>
<keyword evidence="8" id="KW-1185">Reference proteome</keyword>
<dbReference type="Pfam" id="PF00155">
    <property type="entry name" value="Aminotran_1_2"/>
    <property type="match status" value="1"/>
</dbReference>
<dbReference type="PRINTS" id="PR00035">
    <property type="entry name" value="HTHGNTR"/>
</dbReference>
<keyword evidence="7" id="KW-0032">Aminotransferase</keyword>
<evidence type="ECO:0000256" key="1">
    <source>
        <dbReference type="ARBA" id="ARBA00005384"/>
    </source>
</evidence>
<dbReference type="Gene3D" id="1.10.10.10">
    <property type="entry name" value="Winged helix-like DNA-binding domain superfamily/Winged helix DNA-binding domain"/>
    <property type="match status" value="1"/>
</dbReference>
<dbReference type="InterPro" id="IPR036388">
    <property type="entry name" value="WH-like_DNA-bd_sf"/>
</dbReference>
<dbReference type="GO" id="GO:0003700">
    <property type="term" value="F:DNA-binding transcription factor activity"/>
    <property type="evidence" value="ECO:0007669"/>
    <property type="project" value="InterPro"/>
</dbReference>
<dbReference type="SUPFAM" id="SSF53383">
    <property type="entry name" value="PLP-dependent transferases"/>
    <property type="match status" value="1"/>
</dbReference>
<dbReference type="PROSITE" id="PS50949">
    <property type="entry name" value="HTH_GNTR"/>
    <property type="match status" value="1"/>
</dbReference>
<dbReference type="OrthoDB" id="594134at2"/>
<protein>
    <submittedName>
        <fullName evidence="7">GntR family transcriptional regulator / MocR family aminotransferase</fullName>
    </submittedName>
</protein>
<dbReference type="SUPFAM" id="SSF46785">
    <property type="entry name" value="Winged helix' DNA-binding domain"/>
    <property type="match status" value="1"/>
</dbReference>
<proteinExistence type="inferred from homology"/>
<name>A0A1M5MC85_9BACT</name>
<evidence type="ECO:0000313" key="7">
    <source>
        <dbReference type="EMBL" id="SHG74333.1"/>
    </source>
</evidence>
<comment type="similarity">
    <text evidence="1">In the C-terminal section; belongs to the class-I pyridoxal-phosphate-dependent aminotransferase family.</text>
</comment>
<dbReference type="Gene3D" id="3.40.640.10">
    <property type="entry name" value="Type I PLP-dependent aspartate aminotransferase-like (Major domain)"/>
    <property type="match status" value="1"/>
</dbReference>